<reference evidence="3" key="1">
    <citation type="submission" date="2016-06" db="UniProtKB">
        <authorList>
            <consortium name="WormBaseParasite"/>
        </authorList>
    </citation>
    <scope>IDENTIFICATION</scope>
</reference>
<keyword evidence="2" id="KW-1185">Reference proteome</keyword>
<dbReference type="SMART" id="SM00289">
    <property type="entry name" value="WR1"/>
    <property type="match status" value="1"/>
</dbReference>
<evidence type="ECO:0000313" key="2">
    <source>
        <dbReference type="Proteomes" id="UP000270296"/>
    </source>
</evidence>
<accession>A0A183J3H7</accession>
<evidence type="ECO:0000313" key="3">
    <source>
        <dbReference type="WBParaSite" id="SBAD_0001079101-mRNA-1"/>
    </source>
</evidence>
<gene>
    <name evidence="1" type="ORF">SBAD_LOCUS10425</name>
</gene>
<name>A0A183J3H7_9BILA</name>
<reference evidence="1 2" key="2">
    <citation type="submission" date="2018-11" db="EMBL/GenBank/DDBJ databases">
        <authorList>
            <consortium name="Pathogen Informatics"/>
        </authorList>
    </citation>
    <scope>NUCLEOTIDE SEQUENCE [LARGE SCALE GENOMIC DNA]</scope>
</reference>
<evidence type="ECO:0000313" key="1">
    <source>
        <dbReference type="EMBL" id="VDP31720.1"/>
    </source>
</evidence>
<dbReference type="AlphaFoldDB" id="A0A183J3H7"/>
<proteinExistence type="predicted"/>
<dbReference type="Proteomes" id="UP000270296">
    <property type="component" value="Unassembled WGS sequence"/>
</dbReference>
<protein>
    <submittedName>
        <fullName evidence="3">WAP domain-containing protein</fullName>
    </submittedName>
</protein>
<dbReference type="WBParaSite" id="SBAD_0001079101-mRNA-1">
    <property type="protein sequence ID" value="SBAD_0001079101-mRNA-1"/>
    <property type="gene ID" value="SBAD_0001079101"/>
</dbReference>
<dbReference type="InterPro" id="IPR006150">
    <property type="entry name" value="Cys_repeat_1"/>
</dbReference>
<dbReference type="EMBL" id="UZAM01014056">
    <property type="protein sequence ID" value="VDP31720.1"/>
    <property type="molecule type" value="Genomic_DNA"/>
</dbReference>
<organism evidence="3">
    <name type="scientific">Soboliphyme baturini</name>
    <dbReference type="NCBI Taxonomy" id="241478"/>
    <lineage>
        <taxon>Eukaryota</taxon>
        <taxon>Metazoa</taxon>
        <taxon>Ecdysozoa</taxon>
        <taxon>Nematoda</taxon>
        <taxon>Enoplea</taxon>
        <taxon>Dorylaimia</taxon>
        <taxon>Dioctophymatida</taxon>
        <taxon>Dioctophymatoidea</taxon>
        <taxon>Soboliphymatidae</taxon>
        <taxon>Soboliphyme</taxon>
    </lineage>
</organism>
<sequence>MIVLVRFVNSNHTAQCPDGRMPFRSCSSSSQCLPGHECIKKQCCKSLVSPDMPKSVNTSDLQNNTAEETASTEILNRLRSLLGETATNQPSNTIADGISEDLRPNAVKATESSTMSVAGRNTEEKLNENPARTFGEEERKALYAIISQIFRGRVTNDEMTTGN</sequence>